<reference evidence="3" key="1">
    <citation type="journal article" date="2019" name="Int. J. Syst. Evol. Microbiol.">
        <title>The Global Catalogue of Microorganisms (GCM) 10K type strain sequencing project: providing services to taxonomists for standard genome sequencing and annotation.</title>
        <authorList>
            <consortium name="The Broad Institute Genomics Platform"/>
            <consortium name="The Broad Institute Genome Sequencing Center for Infectious Disease"/>
            <person name="Wu L."/>
            <person name="Ma J."/>
        </authorList>
    </citation>
    <scope>NUCLEOTIDE SEQUENCE [LARGE SCALE GENOMIC DNA]</scope>
    <source>
        <strain evidence="3">NBRC 111368</strain>
    </source>
</reference>
<name>A0ABW1YZI8_9RHOB</name>
<dbReference type="RefSeq" id="WP_386283939.1">
    <property type="nucleotide sequence ID" value="NZ_JBHSWA010000001.1"/>
</dbReference>
<comment type="caution">
    <text evidence="2">The sequence shown here is derived from an EMBL/GenBank/DDBJ whole genome shotgun (WGS) entry which is preliminary data.</text>
</comment>
<dbReference type="Proteomes" id="UP001596403">
    <property type="component" value="Unassembled WGS sequence"/>
</dbReference>
<dbReference type="PANTHER" id="PTHR11895:SF76">
    <property type="entry name" value="INDOLEACETAMIDE HYDROLASE"/>
    <property type="match status" value="1"/>
</dbReference>
<dbReference type="InterPro" id="IPR000120">
    <property type="entry name" value="Amidase"/>
</dbReference>
<dbReference type="PANTHER" id="PTHR11895">
    <property type="entry name" value="TRANSAMIDASE"/>
    <property type="match status" value="1"/>
</dbReference>
<dbReference type="Pfam" id="PF01425">
    <property type="entry name" value="Amidase"/>
    <property type="match status" value="1"/>
</dbReference>
<dbReference type="SUPFAM" id="SSF75304">
    <property type="entry name" value="Amidase signature (AS) enzymes"/>
    <property type="match status" value="1"/>
</dbReference>
<dbReference type="NCBIfam" id="NF005686">
    <property type="entry name" value="PRK07486.1"/>
    <property type="match status" value="1"/>
</dbReference>
<sequence>MDLLDWDASDLSEALAARRISAVELMQATLARIEAVNGKVNAVISLRDRDTLLAEAEASDASPRKGWLHGIPMAIKDLADAEGLPTSQGSPLFGAQPAERDHPAVARLRAAGAIVIGKTNTPEFGLGSHTFNPVHGATCNPYDLGRSAGGSSGGAAAALAARMVAVADGSDMMGSLRNPAGWNNVYGMRPTWGRVPSDDGGDLFLHQLSTLGPMARSPRDLAALLDVMSGADPRQPLTRSGPDTAPDIDAALPAQRVGWLGDWGGAFPCEPGIIDLSEAALNRLAGLGHEVIPIAAPFDADAMWESWITLRSFAVAASLGAIYDDPARRDGLKPAAQWEVARGQGFSASDIQRASGIRSDWFRAAHALFEEVDVLVLPSAQVWPFDVGMVHPTEINGQPMDSYHRWMQVVVPACLIGLPVVNIPAGFDNRGLPLGLQLIGKRGSDARLLQLAQGWHRATGYPQAQPPAVAGLN</sequence>
<dbReference type="Gene3D" id="3.90.1300.10">
    <property type="entry name" value="Amidase signature (AS) domain"/>
    <property type="match status" value="1"/>
</dbReference>
<keyword evidence="3" id="KW-1185">Reference proteome</keyword>
<evidence type="ECO:0000313" key="3">
    <source>
        <dbReference type="Proteomes" id="UP001596403"/>
    </source>
</evidence>
<dbReference type="InterPro" id="IPR036928">
    <property type="entry name" value="AS_sf"/>
</dbReference>
<feature type="domain" description="Amidase" evidence="1">
    <location>
        <begin position="24"/>
        <end position="449"/>
    </location>
</feature>
<protein>
    <submittedName>
        <fullName evidence="2">Amidase</fullName>
    </submittedName>
</protein>
<proteinExistence type="predicted"/>
<accession>A0ABW1YZI8</accession>
<organism evidence="2 3">
    <name type="scientific">Sulfitobacter profundi</name>
    <dbReference type="NCBI Taxonomy" id="2679961"/>
    <lineage>
        <taxon>Bacteria</taxon>
        <taxon>Pseudomonadati</taxon>
        <taxon>Pseudomonadota</taxon>
        <taxon>Alphaproteobacteria</taxon>
        <taxon>Rhodobacterales</taxon>
        <taxon>Roseobacteraceae</taxon>
        <taxon>Sulfitobacter</taxon>
    </lineage>
</organism>
<evidence type="ECO:0000259" key="1">
    <source>
        <dbReference type="Pfam" id="PF01425"/>
    </source>
</evidence>
<dbReference type="InterPro" id="IPR023631">
    <property type="entry name" value="Amidase_dom"/>
</dbReference>
<evidence type="ECO:0000313" key="2">
    <source>
        <dbReference type="EMBL" id="MFC6642691.1"/>
    </source>
</evidence>
<dbReference type="EMBL" id="JBHSWA010000001">
    <property type="protein sequence ID" value="MFC6642691.1"/>
    <property type="molecule type" value="Genomic_DNA"/>
</dbReference>
<gene>
    <name evidence="2" type="ORF">ACFQAU_14250</name>
</gene>